<gene>
    <name evidence="2" type="ORF">RWH43_12025</name>
</gene>
<organism evidence="2 3">
    <name type="scientific">Microbacterium algihabitans</name>
    <dbReference type="NCBI Taxonomy" id="3075992"/>
    <lineage>
        <taxon>Bacteria</taxon>
        <taxon>Bacillati</taxon>
        <taxon>Actinomycetota</taxon>
        <taxon>Actinomycetes</taxon>
        <taxon>Micrococcales</taxon>
        <taxon>Microbacteriaceae</taxon>
        <taxon>Microbacterium</taxon>
    </lineage>
</organism>
<dbReference type="Pfam" id="PF10011">
    <property type="entry name" value="DUF2254"/>
    <property type="match status" value="1"/>
</dbReference>
<feature type="transmembrane region" description="Helical" evidence="1">
    <location>
        <begin position="20"/>
        <end position="41"/>
    </location>
</feature>
<keyword evidence="1" id="KW-0812">Transmembrane</keyword>
<keyword evidence="1" id="KW-1133">Transmembrane helix</keyword>
<sequence>MAPIARSPLTSFFLRLGRQVWVRAAVFTVVGIVVVLAARFVGPLLPFSFSFGLADDAVGSLLQIIATAMLTVSTFSVTAMVTAFSSATTTATARSTQLLIADPTSQNAVSTFVGAFAFSLVGIVALETGYYQSQGRTILFVATLVIIVIVIVTLLRWISHLSTFGRMADVIDRVEKAATESLEVYAERPTLGARAAVEIPARARAVYAADVGYVTHVDVAGLGRIAERFSVDIHVRATPGRIADARVPLAKVVGKLDDDVIAGIRRAFRIEHHRTYERDPRFGVIALTEIGSRALSPSTNDPGTAIEVIAALQRVFARALRTEADDDVAHEHVFVPAPRLADLVDDAFRPLARDGAGLVEVQVRLQKCLAALAASAPRNARLFRDAAREALQRSRRELPRGDRRMLEGSARSAWRDVAAGSVDDRRS</sequence>
<evidence type="ECO:0000313" key="2">
    <source>
        <dbReference type="EMBL" id="MDU0327483.1"/>
    </source>
</evidence>
<accession>A0ABU3RX82</accession>
<name>A0ABU3RX82_9MICO</name>
<feature type="transmembrane region" description="Helical" evidence="1">
    <location>
        <begin position="138"/>
        <end position="158"/>
    </location>
</feature>
<keyword evidence="3" id="KW-1185">Reference proteome</keyword>
<feature type="transmembrane region" description="Helical" evidence="1">
    <location>
        <begin position="108"/>
        <end position="126"/>
    </location>
</feature>
<keyword evidence="1" id="KW-0472">Membrane</keyword>
<dbReference type="EMBL" id="JAWDIU010000004">
    <property type="protein sequence ID" value="MDU0327483.1"/>
    <property type="molecule type" value="Genomic_DNA"/>
</dbReference>
<evidence type="ECO:0000256" key="1">
    <source>
        <dbReference type="SAM" id="Phobius"/>
    </source>
</evidence>
<feature type="transmembrane region" description="Helical" evidence="1">
    <location>
        <begin position="61"/>
        <end position="87"/>
    </location>
</feature>
<protein>
    <submittedName>
        <fullName evidence="2">DUF2254 domain-containing protein</fullName>
    </submittedName>
</protein>
<comment type="caution">
    <text evidence="2">The sequence shown here is derived from an EMBL/GenBank/DDBJ whole genome shotgun (WGS) entry which is preliminary data.</text>
</comment>
<dbReference type="RefSeq" id="WP_316001595.1">
    <property type="nucleotide sequence ID" value="NZ_JAWDIU010000004.1"/>
</dbReference>
<evidence type="ECO:0000313" key="3">
    <source>
        <dbReference type="Proteomes" id="UP001256673"/>
    </source>
</evidence>
<dbReference type="Proteomes" id="UP001256673">
    <property type="component" value="Unassembled WGS sequence"/>
</dbReference>
<proteinExistence type="predicted"/>
<reference evidence="2 3" key="1">
    <citation type="submission" date="2023-09" db="EMBL/GenBank/DDBJ databases">
        <title>Microbacterium fusihabitans sp. nov., Microbacterium phycihabitans sp. nov., and Microbacterium cervinum sp. nov., isolated from dried seaweeds of beach.</title>
        <authorList>
            <person name="Lee S.D."/>
        </authorList>
    </citation>
    <scope>NUCLEOTIDE SEQUENCE [LARGE SCALE GENOMIC DNA]</scope>
    <source>
        <strain evidence="2 3">KSW2-21</strain>
    </source>
</reference>
<dbReference type="InterPro" id="IPR018723">
    <property type="entry name" value="DUF2254_membrane"/>
</dbReference>